<accession>A0ABN3WT37</accession>
<comment type="caution">
    <text evidence="1">The sequence shown here is derived from an EMBL/GenBank/DDBJ whole genome shotgun (WGS) entry which is preliminary data.</text>
</comment>
<evidence type="ECO:0000313" key="1">
    <source>
        <dbReference type="EMBL" id="GAA2924611.1"/>
    </source>
</evidence>
<evidence type="ECO:0000313" key="2">
    <source>
        <dbReference type="Proteomes" id="UP001501102"/>
    </source>
</evidence>
<proteinExistence type="predicted"/>
<organism evidence="1 2">
    <name type="scientific">Streptomyces thioluteus</name>
    <dbReference type="NCBI Taxonomy" id="66431"/>
    <lineage>
        <taxon>Bacteria</taxon>
        <taxon>Bacillati</taxon>
        <taxon>Actinomycetota</taxon>
        <taxon>Actinomycetes</taxon>
        <taxon>Kitasatosporales</taxon>
        <taxon>Streptomycetaceae</taxon>
        <taxon>Streptomyces</taxon>
    </lineage>
</organism>
<gene>
    <name evidence="1" type="ORF">GCM10020221_20700</name>
</gene>
<protein>
    <submittedName>
        <fullName evidence="1">Uncharacterized protein</fullName>
    </submittedName>
</protein>
<reference evidence="2" key="1">
    <citation type="journal article" date="2019" name="Int. J. Syst. Evol. Microbiol.">
        <title>The Global Catalogue of Microorganisms (GCM) 10K type strain sequencing project: providing services to taxonomists for standard genome sequencing and annotation.</title>
        <authorList>
            <consortium name="The Broad Institute Genomics Platform"/>
            <consortium name="The Broad Institute Genome Sequencing Center for Infectious Disease"/>
            <person name="Wu L."/>
            <person name="Ma J."/>
        </authorList>
    </citation>
    <scope>NUCLEOTIDE SEQUENCE [LARGE SCALE GENOMIC DNA]</scope>
    <source>
        <strain evidence="2">JCM 4087</strain>
    </source>
</reference>
<keyword evidence="2" id="KW-1185">Reference proteome</keyword>
<dbReference type="Proteomes" id="UP001501102">
    <property type="component" value="Unassembled WGS sequence"/>
</dbReference>
<name>A0ABN3WT37_STRTU</name>
<sequence>MLDVSLVGTPYPLRVQRAGGAGQLELGDWGKDFALKVPGKGEMVDYGSRIPAAGR</sequence>
<dbReference type="EMBL" id="BAAAXZ010000079">
    <property type="protein sequence ID" value="GAA2924611.1"/>
    <property type="molecule type" value="Genomic_DNA"/>
</dbReference>